<dbReference type="GO" id="GO:0003677">
    <property type="term" value="F:DNA binding"/>
    <property type="evidence" value="ECO:0007669"/>
    <property type="project" value="TreeGrafter"/>
</dbReference>
<dbReference type="Pfam" id="PF04873">
    <property type="entry name" value="EIN3_DNA-bd"/>
    <property type="match status" value="1"/>
</dbReference>
<comment type="similarity">
    <text evidence="2">Belongs to the EIN3 family.</text>
</comment>
<dbReference type="OrthoDB" id="2017676at2759"/>
<keyword evidence="7" id="KW-1185">Reference proteome</keyword>
<name>A0A2G2WTG2_CAPBA</name>
<organism evidence="6 7">
    <name type="scientific">Capsicum baccatum</name>
    <name type="common">Peruvian pepper</name>
    <dbReference type="NCBI Taxonomy" id="33114"/>
    <lineage>
        <taxon>Eukaryota</taxon>
        <taxon>Viridiplantae</taxon>
        <taxon>Streptophyta</taxon>
        <taxon>Embryophyta</taxon>
        <taxon>Tracheophyta</taxon>
        <taxon>Spermatophyta</taxon>
        <taxon>Magnoliopsida</taxon>
        <taxon>eudicotyledons</taxon>
        <taxon>Gunneridae</taxon>
        <taxon>Pentapetalae</taxon>
        <taxon>asterids</taxon>
        <taxon>lamiids</taxon>
        <taxon>Solanales</taxon>
        <taxon>Solanaceae</taxon>
        <taxon>Solanoideae</taxon>
        <taxon>Capsiceae</taxon>
        <taxon>Capsicum</taxon>
    </lineage>
</organism>
<dbReference type="PANTHER" id="PTHR33305">
    <property type="entry name" value="ETHYLENE INSENSITIVE 3-LIKE 2 PROTEIN"/>
    <property type="match status" value="1"/>
</dbReference>
<proteinExistence type="inferred from homology"/>
<dbReference type="PANTHER" id="PTHR33305:SF37">
    <property type="entry name" value="ETHYLENE INSENSITIVE 3-LIKE DNA-BINDING DOMAIN-CONTAINING PROTEIN"/>
    <property type="match status" value="1"/>
</dbReference>
<evidence type="ECO:0000256" key="2">
    <source>
        <dbReference type="ARBA" id="ARBA00009416"/>
    </source>
</evidence>
<evidence type="ECO:0000256" key="1">
    <source>
        <dbReference type="ARBA" id="ARBA00004123"/>
    </source>
</evidence>
<keyword evidence="4" id="KW-0539">Nucleus</keyword>
<evidence type="ECO:0000256" key="3">
    <source>
        <dbReference type="ARBA" id="ARBA00022745"/>
    </source>
</evidence>
<accession>A0A2G2WTG2</accession>
<dbReference type="Proteomes" id="UP000224567">
    <property type="component" value="Unassembled WGS sequence"/>
</dbReference>
<comment type="subcellular location">
    <subcellularLocation>
        <location evidence="1">Nucleus</location>
    </subcellularLocation>
</comment>
<dbReference type="Gene3D" id="1.10.3180.10">
    <property type="entry name" value="DNA-binding domain of EIN3-like"/>
    <property type="match status" value="1"/>
</dbReference>
<gene>
    <name evidence="6" type="ORF">CQW23_12667</name>
</gene>
<dbReference type="GO" id="GO:0003700">
    <property type="term" value="F:DNA-binding transcription factor activity"/>
    <property type="evidence" value="ECO:0007669"/>
    <property type="project" value="InterPro"/>
</dbReference>
<dbReference type="InterPro" id="IPR023278">
    <property type="entry name" value="Ethylene_insens-like_DNA-bd"/>
</dbReference>
<evidence type="ECO:0000313" key="6">
    <source>
        <dbReference type="EMBL" id="PHT48459.1"/>
    </source>
</evidence>
<comment type="caution">
    <text evidence="6">The sequence shown here is derived from an EMBL/GenBank/DDBJ whole genome shotgun (WGS) entry which is preliminary data.</text>
</comment>
<protein>
    <submittedName>
        <fullName evidence="6">Protein ETHYLENE INSENSITIVE 3</fullName>
    </submittedName>
</protein>
<dbReference type="GO" id="GO:0009873">
    <property type="term" value="P:ethylene-activated signaling pathway"/>
    <property type="evidence" value="ECO:0007669"/>
    <property type="project" value="UniProtKB-KW"/>
</dbReference>
<evidence type="ECO:0000259" key="5">
    <source>
        <dbReference type="Pfam" id="PF04873"/>
    </source>
</evidence>
<reference evidence="6 7" key="1">
    <citation type="journal article" date="2017" name="Genome Biol.">
        <title>New reference genome sequences of hot pepper reveal the massive evolution of plant disease-resistance genes by retroduplication.</title>
        <authorList>
            <person name="Kim S."/>
            <person name="Park J."/>
            <person name="Yeom S.I."/>
            <person name="Kim Y.M."/>
            <person name="Seo E."/>
            <person name="Kim K.T."/>
            <person name="Kim M.S."/>
            <person name="Lee J.M."/>
            <person name="Cheong K."/>
            <person name="Shin H.S."/>
            <person name="Kim S.B."/>
            <person name="Han K."/>
            <person name="Lee J."/>
            <person name="Park M."/>
            <person name="Lee H.A."/>
            <person name="Lee H.Y."/>
            <person name="Lee Y."/>
            <person name="Oh S."/>
            <person name="Lee J.H."/>
            <person name="Choi E."/>
            <person name="Choi E."/>
            <person name="Lee S.E."/>
            <person name="Jeon J."/>
            <person name="Kim H."/>
            <person name="Choi G."/>
            <person name="Song H."/>
            <person name="Lee J."/>
            <person name="Lee S.C."/>
            <person name="Kwon J.K."/>
            <person name="Lee H.Y."/>
            <person name="Koo N."/>
            <person name="Hong Y."/>
            <person name="Kim R.W."/>
            <person name="Kang W.H."/>
            <person name="Huh J.H."/>
            <person name="Kang B.C."/>
            <person name="Yang T.J."/>
            <person name="Lee Y.H."/>
            <person name="Bennetzen J.L."/>
            <person name="Choi D."/>
        </authorList>
    </citation>
    <scope>NUCLEOTIDE SEQUENCE [LARGE SCALE GENOMIC DNA]</scope>
    <source>
        <strain evidence="7">cv. PBC81</strain>
    </source>
</reference>
<dbReference type="SUPFAM" id="SSF116768">
    <property type="entry name" value="DNA-binding domain of EIN3-like"/>
    <property type="match status" value="1"/>
</dbReference>
<reference evidence="7" key="2">
    <citation type="journal article" date="2017" name="J. Anim. Genet.">
        <title>Multiple reference genome sequences of hot pepper reveal the massive evolution of plant disease resistance genes by retroduplication.</title>
        <authorList>
            <person name="Kim S."/>
            <person name="Park J."/>
            <person name="Yeom S.-I."/>
            <person name="Kim Y.-M."/>
            <person name="Seo E."/>
            <person name="Kim K.-T."/>
            <person name="Kim M.-S."/>
            <person name="Lee J.M."/>
            <person name="Cheong K."/>
            <person name="Shin H.-S."/>
            <person name="Kim S.-B."/>
            <person name="Han K."/>
            <person name="Lee J."/>
            <person name="Park M."/>
            <person name="Lee H.-A."/>
            <person name="Lee H.-Y."/>
            <person name="Lee Y."/>
            <person name="Oh S."/>
            <person name="Lee J.H."/>
            <person name="Choi E."/>
            <person name="Choi E."/>
            <person name="Lee S.E."/>
            <person name="Jeon J."/>
            <person name="Kim H."/>
            <person name="Choi G."/>
            <person name="Song H."/>
            <person name="Lee J."/>
            <person name="Lee S.-C."/>
            <person name="Kwon J.-K."/>
            <person name="Lee H.-Y."/>
            <person name="Koo N."/>
            <person name="Hong Y."/>
            <person name="Kim R.W."/>
            <person name="Kang W.-H."/>
            <person name="Huh J.H."/>
            <person name="Kang B.-C."/>
            <person name="Yang T.-J."/>
            <person name="Lee Y.-H."/>
            <person name="Bennetzen J.L."/>
            <person name="Choi D."/>
        </authorList>
    </citation>
    <scope>NUCLEOTIDE SEQUENCE [LARGE SCALE GENOMIC DNA]</scope>
    <source>
        <strain evidence="7">cv. PBC81</strain>
    </source>
</reference>
<keyword evidence="3" id="KW-0936">Ethylene signaling pathway</keyword>
<dbReference type="InterPro" id="IPR047091">
    <property type="entry name" value="EIN3-like_DNA-bd"/>
</dbReference>
<feature type="domain" description="Ethylene insensitive 3-like DNA-binding" evidence="5">
    <location>
        <begin position="21"/>
        <end position="181"/>
    </location>
</feature>
<sequence>MVEFEEYKKEKEDKEEDISYDELKKRMWKDRMRLQKLKEKGLEEEIDANSKLQTKAKQQQYLCRRKKMSKAQNSILKYMVKAVYGIVSEKGKLVSGSSDSLQEWWKEKVRFEQNAPIAIAESLSKLVEENILDPNSSFMCLLEELQDTTLSSILSARMQHCIPPQRRFPLERGLAPPWWPVSLRWLVCGILVGPPYYIKFKRKLVMVNKDIEVVVTDQTKSSKNENLGPNEKILKLR</sequence>
<evidence type="ECO:0000256" key="4">
    <source>
        <dbReference type="ARBA" id="ARBA00023242"/>
    </source>
</evidence>
<dbReference type="AlphaFoldDB" id="A0A2G2WTG2"/>
<dbReference type="STRING" id="33114.A0A2G2WTG2"/>
<dbReference type="InterPro" id="IPR006957">
    <property type="entry name" value="EIN3"/>
</dbReference>
<dbReference type="EMBL" id="MLFT02000005">
    <property type="protein sequence ID" value="PHT48459.1"/>
    <property type="molecule type" value="Genomic_DNA"/>
</dbReference>
<dbReference type="GO" id="GO:0005634">
    <property type="term" value="C:nucleus"/>
    <property type="evidence" value="ECO:0007669"/>
    <property type="project" value="UniProtKB-SubCell"/>
</dbReference>
<evidence type="ECO:0000313" key="7">
    <source>
        <dbReference type="Proteomes" id="UP000224567"/>
    </source>
</evidence>